<keyword evidence="2" id="KW-1185">Reference proteome</keyword>
<reference evidence="1 2" key="1">
    <citation type="submission" date="2017-10" db="EMBL/GenBank/DDBJ databases">
        <title>Sequencing the genomes of 1000 actinobacteria strains.</title>
        <authorList>
            <person name="Klenk H.-P."/>
        </authorList>
    </citation>
    <scope>NUCLEOTIDE SEQUENCE [LARGE SCALE GENOMIC DNA]</scope>
    <source>
        <strain evidence="1 2">DSM 18966</strain>
    </source>
</reference>
<protein>
    <recommendedName>
        <fullName evidence="3">DUF192 domain-containing protein</fullName>
    </recommendedName>
</protein>
<dbReference type="AlphaFoldDB" id="A0A2A9E765"/>
<name>A0A2A9E765_9MICO</name>
<dbReference type="EMBL" id="PDJG01000001">
    <property type="protein sequence ID" value="PFG34693.1"/>
    <property type="molecule type" value="Genomic_DNA"/>
</dbReference>
<evidence type="ECO:0000313" key="1">
    <source>
        <dbReference type="EMBL" id="PFG34693.1"/>
    </source>
</evidence>
<gene>
    <name evidence="1" type="ORF">ATL42_2613</name>
</gene>
<dbReference type="RefSeq" id="WP_098455691.1">
    <property type="nucleotide sequence ID" value="NZ_PDJG01000001.1"/>
</dbReference>
<dbReference type="Pfam" id="PF02643">
    <property type="entry name" value="DUF192"/>
    <property type="match status" value="1"/>
</dbReference>
<sequence>MRTAPLAVDGRPVATTVVADTYLARLRGMLGRTPLPEAMFLVPCASVHGVGMRTSLDVAFVAPDGEVLGTGVLRPYAFLGAPRGTRAVLEAPTGSFARWGLTTGARLARPDTSPLHA</sequence>
<dbReference type="Gene3D" id="2.60.120.1140">
    <property type="entry name" value="Protein of unknown function DUF192"/>
    <property type="match status" value="1"/>
</dbReference>
<accession>A0A2A9E765</accession>
<dbReference type="InterPro" id="IPR038695">
    <property type="entry name" value="Saro_0823-like_sf"/>
</dbReference>
<evidence type="ECO:0000313" key="2">
    <source>
        <dbReference type="Proteomes" id="UP000225548"/>
    </source>
</evidence>
<comment type="caution">
    <text evidence="1">The sequence shown here is derived from an EMBL/GenBank/DDBJ whole genome shotgun (WGS) entry which is preliminary data.</text>
</comment>
<dbReference type="Proteomes" id="UP000225548">
    <property type="component" value="Unassembled WGS sequence"/>
</dbReference>
<dbReference type="InterPro" id="IPR003795">
    <property type="entry name" value="DUF192"/>
</dbReference>
<organism evidence="1 2">
    <name type="scientific">Sanguibacter antarcticus</name>
    <dbReference type="NCBI Taxonomy" id="372484"/>
    <lineage>
        <taxon>Bacteria</taxon>
        <taxon>Bacillati</taxon>
        <taxon>Actinomycetota</taxon>
        <taxon>Actinomycetes</taxon>
        <taxon>Micrococcales</taxon>
        <taxon>Sanguibacteraceae</taxon>
        <taxon>Sanguibacter</taxon>
    </lineage>
</organism>
<proteinExistence type="predicted"/>
<dbReference type="OrthoDB" id="3177228at2"/>
<evidence type="ECO:0008006" key="3">
    <source>
        <dbReference type="Google" id="ProtNLM"/>
    </source>
</evidence>